<dbReference type="PANTHER" id="PTHR47204:SF1">
    <property type="entry name" value="RIBONUCLEASE H2 SUBUNIT C"/>
    <property type="match status" value="1"/>
</dbReference>
<dbReference type="PANTHER" id="PTHR47204">
    <property type="entry name" value="OS02G0168900 PROTEIN"/>
    <property type="match status" value="1"/>
</dbReference>
<name>A0AA41SIF6_PAPNU</name>
<dbReference type="Gene3D" id="2.40.128.680">
    <property type="match status" value="1"/>
</dbReference>
<keyword evidence="2" id="KW-1185">Reference proteome</keyword>
<proteinExistence type="predicted"/>
<dbReference type="EMBL" id="JAJJMA010157134">
    <property type="protein sequence ID" value="MCL7035470.1"/>
    <property type="molecule type" value="Genomic_DNA"/>
</dbReference>
<dbReference type="AlphaFoldDB" id="A0AA41SIF6"/>
<organism evidence="1 2">
    <name type="scientific">Papaver nudicaule</name>
    <name type="common">Iceland poppy</name>
    <dbReference type="NCBI Taxonomy" id="74823"/>
    <lineage>
        <taxon>Eukaryota</taxon>
        <taxon>Viridiplantae</taxon>
        <taxon>Streptophyta</taxon>
        <taxon>Embryophyta</taxon>
        <taxon>Tracheophyta</taxon>
        <taxon>Spermatophyta</taxon>
        <taxon>Magnoliopsida</taxon>
        <taxon>Ranunculales</taxon>
        <taxon>Papaveraceae</taxon>
        <taxon>Papaveroideae</taxon>
        <taxon>Papaver</taxon>
    </lineage>
</organism>
<dbReference type="CDD" id="cd09271">
    <property type="entry name" value="RNase_H2-C"/>
    <property type="match status" value="1"/>
</dbReference>
<reference evidence="1" key="1">
    <citation type="submission" date="2022-03" db="EMBL/GenBank/DDBJ databases">
        <title>A functionally conserved STORR gene fusion in Papaver species that diverged 16.8 million years ago.</title>
        <authorList>
            <person name="Catania T."/>
        </authorList>
    </citation>
    <scope>NUCLEOTIDE SEQUENCE</scope>
    <source>
        <strain evidence="1">S-191538</strain>
    </source>
</reference>
<gene>
    <name evidence="1" type="ORF">MKW94_006923</name>
</gene>
<dbReference type="Pfam" id="PF08615">
    <property type="entry name" value="RNase_H2_suC"/>
    <property type="match status" value="1"/>
</dbReference>
<dbReference type="Proteomes" id="UP001177140">
    <property type="component" value="Unassembled WGS sequence"/>
</dbReference>
<protein>
    <submittedName>
        <fullName evidence="1">Uncharacterized protein</fullName>
    </submittedName>
</protein>
<evidence type="ECO:0000313" key="2">
    <source>
        <dbReference type="Proteomes" id="UP001177140"/>
    </source>
</evidence>
<comment type="caution">
    <text evidence="1">The sequence shown here is derived from an EMBL/GenBank/DDBJ whole genome shotgun (WGS) entry which is preliminary data.</text>
</comment>
<dbReference type="GO" id="GO:0006401">
    <property type="term" value="P:RNA catabolic process"/>
    <property type="evidence" value="ECO:0007669"/>
    <property type="project" value="InterPro"/>
</dbReference>
<accession>A0AA41SIF6</accession>
<sequence>MEIENKEGAEYGGVIGTIHIPSSSSSESSVVDLTGLVHQLPCCIKHDGPSPVSQYFKPNKSGIVMENGISVEETQFRGRKLQGANIPLPQGYSGYVLGKKKKPIKRKTCEEEEEDRDCWETCARFQSITYWNHDNIPSQDDVLLRSFHWFKIANAFVIVQHTVLNSVICLYAPAKLDNSSMKMLNALFDH</sequence>
<dbReference type="InterPro" id="IPR013924">
    <property type="entry name" value="RNase_H2_suC"/>
</dbReference>
<dbReference type="GO" id="GO:0032299">
    <property type="term" value="C:ribonuclease H2 complex"/>
    <property type="evidence" value="ECO:0007669"/>
    <property type="project" value="InterPro"/>
</dbReference>
<evidence type="ECO:0000313" key="1">
    <source>
        <dbReference type="EMBL" id="MCL7035470.1"/>
    </source>
</evidence>